<dbReference type="AlphaFoldDB" id="V5WD56"/>
<evidence type="ECO:0000313" key="5">
    <source>
        <dbReference type="Proteomes" id="UP000018680"/>
    </source>
</evidence>
<dbReference type="eggNOG" id="COG1842">
    <property type="taxonomic scope" value="Bacteria"/>
</dbReference>
<comment type="similarity">
    <text evidence="1">Belongs to the PspA/Vipp/IM30 family.</text>
</comment>
<dbReference type="RefSeq" id="WP_024266443.1">
    <property type="nucleotide sequence ID" value="NC_023035.1"/>
</dbReference>
<dbReference type="EMBL" id="CP006939">
    <property type="protein sequence ID" value="AHC13510.1"/>
    <property type="molecule type" value="Genomic_DNA"/>
</dbReference>
<dbReference type="PANTHER" id="PTHR31088">
    <property type="entry name" value="MEMBRANE-ASSOCIATED PROTEIN VIPP1, CHLOROPLASTIC"/>
    <property type="match status" value="1"/>
</dbReference>
<reference evidence="4 5" key="1">
    <citation type="journal article" date="2015" name="Stand. Genomic Sci.">
        <title>Complete genome sequence and description of Salinispira pacifica gen. nov., sp. nov., a novel spirochaete isolated form a hypersaline microbial mat.</title>
        <authorList>
            <person name="Ben Hania W."/>
            <person name="Joseph M."/>
            <person name="Schumann P."/>
            <person name="Bunk B."/>
            <person name="Fiebig A."/>
            <person name="Sproer C."/>
            <person name="Klenk H.P."/>
            <person name="Fardeau M.L."/>
            <person name="Spring S."/>
        </authorList>
    </citation>
    <scope>NUCLEOTIDE SEQUENCE [LARGE SCALE GENOMIC DNA]</scope>
    <source>
        <strain evidence="4 5">L21-RPul-D2</strain>
    </source>
</reference>
<sequence>MGIFDRFRRVVKSNLNQMISKAEDPEKMLNQLIVDMNEQLVESKKSVASAIADEKRLERQANEHRRKSEEWEKRAVLALKAADKEPERKSHYEDLAKKALAQKKECDVTAEKYNEQYEAQHDSVEKLKGALQGLQQRIEEAQRKKNLLIARARRAEAQKKIQDQISGLSDTSAFDAFEKMASRVDQIEAEADAIGEIEGPDSSSIENEFAKLESGGSDDAMLEDLRKKMALEDQRPGNASKKGDSSKASPADPEVDSMMEELKKKLNE</sequence>
<name>V5WD56_9SPIO</name>
<dbReference type="PANTHER" id="PTHR31088:SF6">
    <property type="entry name" value="PHAGE SHOCK PROTEIN A"/>
    <property type="match status" value="1"/>
</dbReference>
<keyword evidence="5" id="KW-1185">Reference proteome</keyword>
<dbReference type="STRING" id="1307761.L21SP2_0064"/>
<protein>
    <submittedName>
        <fullName evidence="4">Phage shock protein A</fullName>
    </submittedName>
</protein>
<evidence type="ECO:0000256" key="1">
    <source>
        <dbReference type="ARBA" id="ARBA00043985"/>
    </source>
</evidence>
<feature type="compositionally biased region" description="Basic and acidic residues" evidence="3">
    <location>
        <begin position="223"/>
        <end position="245"/>
    </location>
</feature>
<proteinExistence type="inferred from homology"/>
<evidence type="ECO:0000313" key="4">
    <source>
        <dbReference type="EMBL" id="AHC13510.1"/>
    </source>
</evidence>
<evidence type="ECO:0000256" key="2">
    <source>
        <dbReference type="SAM" id="Coils"/>
    </source>
</evidence>
<feature type="region of interest" description="Disordered" evidence="3">
    <location>
        <begin position="195"/>
        <end position="268"/>
    </location>
</feature>
<feature type="coiled-coil region" evidence="2">
    <location>
        <begin position="47"/>
        <end position="74"/>
    </location>
</feature>
<organism evidence="4 5">
    <name type="scientific">Salinispira pacifica</name>
    <dbReference type="NCBI Taxonomy" id="1307761"/>
    <lineage>
        <taxon>Bacteria</taxon>
        <taxon>Pseudomonadati</taxon>
        <taxon>Spirochaetota</taxon>
        <taxon>Spirochaetia</taxon>
        <taxon>Spirochaetales</taxon>
        <taxon>Spirochaetaceae</taxon>
        <taxon>Salinispira</taxon>
    </lineage>
</organism>
<dbReference type="Proteomes" id="UP000018680">
    <property type="component" value="Chromosome"/>
</dbReference>
<evidence type="ECO:0000256" key="3">
    <source>
        <dbReference type="SAM" id="MobiDB-lite"/>
    </source>
</evidence>
<accession>V5WD56</accession>
<dbReference type="InterPro" id="IPR007157">
    <property type="entry name" value="PspA_VIPP1"/>
</dbReference>
<dbReference type="Pfam" id="PF04012">
    <property type="entry name" value="PspA_IM30"/>
    <property type="match status" value="1"/>
</dbReference>
<dbReference type="KEGG" id="slr:L21SP2_0064"/>
<dbReference type="PATRIC" id="fig|1307761.3.peg.64"/>
<gene>
    <name evidence="4" type="ORF">L21SP2_0064</name>
</gene>
<dbReference type="HOGENOM" id="CLU_056466_3_3_12"/>
<dbReference type="OrthoDB" id="9779630at2"/>
<feature type="coiled-coil region" evidence="2">
    <location>
        <begin position="110"/>
        <end position="158"/>
    </location>
</feature>
<keyword evidence="2" id="KW-0175">Coiled coil</keyword>